<keyword evidence="5" id="KW-1185">Reference proteome</keyword>
<dbReference type="FunFam" id="1.10.8.350:FF:000001">
    <property type="entry name" value="Lytic murein transglycosylase B"/>
    <property type="match status" value="1"/>
</dbReference>
<dbReference type="NCBIfam" id="TIGR02282">
    <property type="entry name" value="MltB"/>
    <property type="match status" value="1"/>
</dbReference>
<organism evidence="4 5">
    <name type="scientific">Thiocapsa roseopersicina</name>
    <dbReference type="NCBI Taxonomy" id="1058"/>
    <lineage>
        <taxon>Bacteria</taxon>
        <taxon>Pseudomonadati</taxon>
        <taxon>Pseudomonadota</taxon>
        <taxon>Gammaproteobacteria</taxon>
        <taxon>Chromatiales</taxon>
        <taxon>Chromatiaceae</taxon>
        <taxon>Thiocapsa</taxon>
    </lineage>
</organism>
<name>A0A1H2Q890_THIRO</name>
<dbReference type="OrthoDB" id="9772911at2"/>
<evidence type="ECO:0000313" key="5">
    <source>
        <dbReference type="Proteomes" id="UP000198816"/>
    </source>
</evidence>
<feature type="signal peptide" evidence="2">
    <location>
        <begin position="1"/>
        <end position="17"/>
    </location>
</feature>
<dbReference type="InterPro" id="IPR031304">
    <property type="entry name" value="SLT_2"/>
</dbReference>
<dbReference type="Gene3D" id="1.10.530.10">
    <property type="match status" value="1"/>
</dbReference>
<feature type="chain" id="PRO_5011696436" evidence="2">
    <location>
        <begin position="18"/>
        <end position="353"/>
    </location>
</feature>
<dbReference type="GO" id="GO:0008933">
    <property type="term" value="F:peptidoglycan lytic transglycosylase activity"/>
    <property type="evidence" value="ECO:0007669"/>
    <property type="project" value="TreeGrafter"/>
</dbReference>
<keyword evidence="2" id="KW-0732">Signal</keyword>
<proteinExistence type="predicted"/>
<dbReference type="InterPro" id="IPR011757">
    <property type="entry name" value="Lytic_transglycosylase_MltB"/>
</dbReference>
<dbReference type="Pfam" id="PF13406">
    <property type="entry name" value="SLT_2"/>
    <property type="match status" value="1"/>
</dbReference>
<evidence type="ECO:0000313" key="4">
    <source>
        <dbReference type="EMBL" id="SDW03457.1"/>
    </source>
</evidence>
<accession>A0A1H2Q890</accession>
<dbReference type="CDD" id="cd13399">
    <property type="entry name" value="Slt35-like"/>
    <property type="match status" value="1"/>
</dbReference>
<dbReference type="PANTHER" id="PTHR30163">
    <property type="entry name" value="MEMBRANE-BOUND LYTIC MUREIN TRANSGLYCOSYLASE B"/>
    <property type="match status" value="1"/>
</dbReference>
<reference evidence="5" key="1">
    <citation type="submission" date="2016-10" db="EMBL/GenBank/DDBJ databases">
        <authorList>
            <person name="Varghese N."/>
            <person name="Submissions S."/>
        </authorList>
    </citation>
    <scope>NUCLEOTIDE SEQUENCE [LARGE SCALE GENOMIC DNA]</scope>
    <source>
        <strain evidence="5">DSM 217</strain>
    </source>
</reference>
<dbReference type="InterPro" id="IPR043426">
    <property type="entry name" value="MltB-like"/>
</dbReference>
<dbReference type="NCBIfam" id="NF008029">
    <property type="entry name" value="PRK10760.1"/>
    <property type="match status" value="1"/>
</dbReference>
<protein>
    <submittedName>
        <fullName evidence="4">Membrane-bound lytic murein transglycosylase B</fullName>
    </submittedName>
</protein>
<dbReference type="PROSITE" id="PS51257">
    <property type="entry name" value="PROKAR_LIPOPROTEIN"/>
    <property type="match status" value="1"/>
</dbReference>
<evidence type="ECO:0000259" key="3">
    <source>
        <dbReference type="Pfam" id="PF13406"/>
    </source>
</evidence>
<dbReference type="EMBL" id="FNNZ01000001">
    <property type="protein sequence ID" value="SDW03457.1"/>
    <property type="molecule type" value="Genomic_DNA"/>
</dbReference>
<dbReference type="GO" id="GO:0009253">
    <property type="term" value="P:peptidoglycan catabolic process"/>
    <property type="evidence" value="ECO:0007669"/>
    <property type="project" value="TreeGrafter"/>
</dbReference>
<evidence type="ECO:0000256" key="1">
    <source>
        <dbReference type="PIRSR" id="PIRSR611757-1"/>
    </source>
</evidence>
<dbReference type="Gene3D" id="1.10.8.350">
    <property type="entry name" value="Bacterial muramidase"/>
    <property type="match status" value="1"/>
</dbReference>
<dbReference type="Proteomes" id="UP000198816">
    <property type="component" value="Unassembled WGS sequence"/>
</dbReference>
<dbReference type="SUPFAM" id="SSF53955">
    <property type="entry name" value="Lysozyme-like"/>
    <property type="match status" value="1"/>
</dbReference>
<gene>
    <name evidence="4" type="ORF">SAMN05421783_101166</name>
</gene>
<dbReference type="PANTHER" id="PTHR30163:SF9">
    <property type="entry name" value="MEMBRANE-BOUND LYTIC MUREIN TRANSGLYCOSYLASE B"/>
    <property type="match status" value="1"/>
</dbReference>
<dbReference type="AlphaFoldDB" id="A0A1H2Q890"/>
<feature type="active site" evidence="1">
    <location>
        <position position="150"/>
    </location>
</feature>
<evidence type="ECO:0000256" key="2">
    <source>
        <dbReference type="SAM" id="SignalP"/>
    </source>
</evidence>
<dbReference type="RefSeq" id="WP_093027177.1">
    <property type="nucleotide sequence ID" value="NZ_FNNZ01000001.1"/>
</dbReference>
<dbReference type="STRING" id="1058.SAMN05421783_101166"/>
<sequence>MRFVCSIAALLCLTLVAGCGSQSTRPGEIAEGSPYPTSGSATVTGDFAGYPGVEPFIRRMQQQGFAPNQVAAVLSGAKREQWILDAMDRQAPRPSTGPTGAWIRYRAKFLTPENIANGVRFWQQNEAALNRASSRYGVPPEYIVAIIGVETRYGGYVGKTRIVDALATLAFAYPRRADYFSGELASFLVMTKEEGIDPFGPRGSFAGAMGLGQFMPSSFRDYAVDFDGDRHRNLWNPADAIGSVANYFKSHGWQAGVPVAVRANVQSPSAARAMKSGFDTRYGLSELAGRGIVPAGNLGGATQVSLLEFDVGTGYAYWLGSQNFYTITRYNHSSYYAMAVHQLARAIAERKGS</sequence>
<dbReference type="InterPro" id="IPR023346">
    <property type="entry name" value="Lysozyme-like_dom_sf"/>
</dbReference>
<feature type="domain" description="Transglycosylase SLT" evidence="3">
    <location>
        <begin position="53"/>
        <end position="345"/>
    </location>
</feature>